<evidence type="ECO:0000259" key="3">
    <source>
        <dbReference type="PROSITE" id="PS51272"/>
    </source>
</evidence>
<dbReference type="EMBL" id="JADCKB010000032">
    <property type="protein sequence ID" value="MBE5041044.1"/>
    <property type="molecule type" value="Genomic_DNA"/>
</dbReference>
<name>A0A9D5M7M5_9FIRM</name>
<protein>
    <submittedName>
        <fullName evidence="4">VWA domain-containing protein</fullName>
    </submittedName>
</protein>
<dbReference type="SUPFAM" id="SSF53300">
    <property type="entry name" value="vWA-like"/>
    <property type="match status" value="1"/>
</dbReference>
<proteinExistence type="predicted"/>
<gene>
    <name evidence="4" type="ORF">INF28_11300</name>
</gene>
<keyword evidence="5" id="KW-1185">Reference proteome</keyword>
<dbReference type="Pfam" id="PF00395">
    <property type="entry name" value="SLH"/>
    <property type="match status" value="1"/>
</dbReference>
<accession>A0A9D5M7M5</accession>
<evidence type="ECO:0000313" key="4">
    <source>
        <dbReference type="EMBL" id="MBE5041044.1"/>
    </source>
</evidence>
<organism evidence="4 5">
    <name type="scientific">Ructibacterium gallinarum</name>
    <dbReference type="NCBI Taxonomy" id="2779355"/>
    <lineage>
        <taxon>Bacteria</taxon>
        <taxon>Bacillati</taxon>
        <taxon>Bacillota</taxon>
        <taxon>Clostridia</taxon>
        <taxon>Eubacteriales</taxon>
        <taxon>Oscillospiraceae</taxon>
        <taxon>Ructibacterium</taxon>
    </lineage>
</organism>
<keyword evidence="1" id="KW-0677">Repeat</keyword>
<dbReference type="InterPro" id="IPR001119">
    <property type="entry name" value="SLH_dom"/>
</dbReference>
<dbReference type="PROSITE" id="PS51272">
    <property type="entry name" value="SLH"/>
    <property type="match status" value="1"/>
</dbReference>
<dbReference type="Gene3D" id="3.40.50.410">
    <property type="entry name" value="von Willebrand factor, type A domain"/>
    <property type="match status" value="1"/>
</dbReference>
<sequence length="1279" mass="142708">MKHRMKHHCLLAAFLICMLVSTQCIMQGFAQGTVTSISTNPLYTSAAETDAFDIVFVMDTNAYMNNYDFDIDKGWLDAYVGLMEQAPEGSRFGVVTSANLCTLGDAQQAQEKLFQMPPYVGAPAYSDLLSAGEAALGEDSGRRKMLVFTTASCYNYSTTSRQLDALREKGIAVAWIALETDTSSAALAKQYDDSVIICRNVQEIGFNMSDLYAALVDFKNRPQTGTRAAGSLSNNVVRYDSAYRAEKHSYSFSVSTNLGGVYFSELLNMYYHLPAYTQAYNLLSLAGATSCKALGKGNSSEVSFQSTDDRDTFLEFWNDKATAIFNSEEPYLKRSTGGLIQLQSTIRNNLRKRIPVLVRHNSTFYLVTSWSETDAAVSLETSNGVQLNPAEITGTVEVLDSAAYFLAIKENGFYLESSHLSNEDAKLKITLPANYVEGSVALALTEGTGTPWASFAAGCVKIGADMDAKLTANIKVDFSGYLPNCYNATQNFVIKIYPDVDPSAWYTRYIFDMSNREIVMGHDTGLFDPEDPVTLDQFLVMTLRAVEIAQPNGDDTNPDLTNYPYNQVNIESIWAVPNLKLAYQKNWITATQVINSHLAISREEAADIIWKVFMSDDCRIVHQLFNYQRNAQTVLNQRVLDWNNNKFPDQGQITPEHENAMFQLYMNAVFEGSPQPDGSIPILPKNSIKRGEMCKVLSSCLYSVEDSQVINNPEPDYIIDDFPILTVGMPTTGNTNVASGQTYRCTIPSTGLYQLTLDNGIEAMLYGANQQRILEKGGYPAMTYHIEGGQEILVSLSGASSQSYTIMLSQIEAEPEKTVYFILYDSAIAQFGETSQSVSRYRDTNDNDYNYTPAFFERYLTLTGDQKVAFILSVRDADFDSDVTGHNLYDYKYLPDIDETRQNNVIDAVSEKMVNVINNMKDGLELANTDRTDKIAMPDIYLGTPHTYHGTVEAADGADAENELIRKYRHVSEEIYNIVSRTVGKDIITGIYYGREDPDPMRDEFGNLSTSYKNMQSISQFAHEKGLKLFWSPYCINDTHWDQIGEIVNTGSFIGQDGRLHDVFDKVMIQPGLFYSALAGDLNNLPAKVINLHASTQAQTMLDGSNVIGTEKLTDTLITFEMEYDISLVTGRMHGDDDTVKIYSMQKADNFVRTYKYFKDLIQDPSVSYGIYAGGPNELDYGKAAWTGDNTNRHNLINHPSVFGTYVRDAAGRKIWSDPTDGDAYNTFYNTINIDAGGNQYYATYNDALLYDITNGVLNQIWTPAVKQFLNVTEDTDFN</sequence>
<reference evidence="4" key="1">
    <citation type="submission" date="2020-10" db="EMBL/GenBank/DDBJ databases">
        <title>ChiBAC.</title>
        <authorList>
            <person name="Zenner C."/>
            <person name="Hitch T.C.A."/>
            <person name="Clavel T."/>
        </authorList>
    </citation>
    <scope>NUCLEOTIDE SEQUENCE</scope>
    <source>
        <strain evidence="4">DSM 107454</strain>
    </source>
</reference>
<evidence type="ECO:0000256" key="1">
    <source>
        <dbReference type="ARBA" id="ARBA00022737"/>
    </source>
</evidence>
<feature type="domain" description="SLH" evidence="3">
    <location>
        <begin position="493"/>
        <end position="556"/>
    </location>
</feature>
<comment type="caution">
    <text evidence="4">The sequence shown here is derived from an EMBL/GenBank/DDBJ whole genome shotgun (WGS) entry which is preliminary data.</text>
</comment>
<dbReference type="Proteomes" id="UP000806542">
    <property type="component" value="Unassembled WGS sequence"/>
</dbReference>
<evidence type="ECO:0000256" key="2">
    <source>
        <dbReference type="SAM" id="SignalP"/>
    </source>
</evidence>
<dbReference type="RefSeq" id="WP_226393582.1">
    <property type="nucleotide sequence ID" value="NZ_JADCKB010000032.1"/>
</dbReference>
<feature type="signal peptide" evidence="2">
    <location>
        <begin position="1"/>
        <end position="26"/>
    </location>
</feature>
<dbReference type="InterPro" id="IPR036465">
    <property type="entry name" value="vWFA_dom_sf"/>
</dbReference>
<evidence type="ECO:0000313" key="5">
    <source>
        <dbReference type="Proteomes" id="UP000806542"/>
    </source>
</evidence>
<keyword evidence="2" id="KW-0732">Signal</keyword>
<dbReference type="AlphaFoldDB" id="A0A9D5M7M5"/>
<feature type="chain" id="PRO_5038832982" evidence="2">
    <location>
        <begin position="27"/>
        <end position="1279"/>
    </location>
</feature>